<proteinExistence type="predicted"/>
<dbReference type="InterPro" id="IPR025394">
    <property type="entry name" value="DUF4127"/>
</dbReference>
<dbReference type="EMBL" id="CACRTV010000043">
    <property type="protein sequence ID" value="VYU19502.1"/>
    <property type="molecule type" value="Genomic_DNA"/>
</dbReference>
<evidence type="ECO:0008006" key="2">
    <source>
        <dbReference type="Google" id="ProtNLM"/>
    </source>
</evidence>
<gene>
    <name evidence="1" type="ORF">CPLFYP93_01620</name>
</gene>
<dbReference type="Pfam" id="PF13552">
    <property type="entry name" value="DUF4127"/>
    <property type="match status" value="1"/>
</dbReference>
<protein>
    <recommendedName>
        <fullName evidence="2">DUF4127 family protein</fullName>
    </recommendedName>
</protein>
<organism evidence="1">
    <name type="scientific">Clostridium paraputrificum</name>
    <dbReference type="NCBI Taxonomy" id="29363"/>
    <lineage>
        <taxon>Bacteria</taxon>
        <taxon>Bacillati</taxon>
        <taxon>Bacillota</taxon>
        <taxon>Clostridia</taxon>
        <taxon>Eubacteriales</taxon>
        <taxon>Clostridiaceae</taxon>
        <taxon>Clostridium</taxon>
    </lineage>
</organism>
<dbReference type="RefSeq" id="WP_291672573.1">
    <property type="nucleotide sequence ID" value="NZ_CACRTV010000043.1"/>
</dbReference>
<dbReference type="AlphaFoldDB" id="A0A6N3CUC4"/>
<evidence type="ECO:0000313" key="1">
    <source>
        <dbReference type="EMBL" id="VYU19502.1"/>
    </source>
</evidence>
<reference evidence="1" key="1">
    <citation type="submission" date="2019-11" db="EMBL/GenBank/DDBJ databases">
        <authorList>
            <person name="Feng L."/>
        </authorList>
    </citation>
    <scope>NUCLEOTIDE SEQUENCE</scope>
    <source>
        <strain evidence="1">CParaputrificumLFYP93</strain>
    </source>
</reference>
<accession>A0A6N3CUC4</accession>
<sequence>MNILYISLDERPCNYKYPAEIIGKSEEVKFIVPPKSLLNKKKIAADIEGLWFFVEENIRNCDYAILSIDMMVYGGLLPSRLHQSTLEELLERLERVKKLKLINPNVKIYAFDTIMRVPSYNSSEEEPDYYESFGESIFRISWLRDKIDKGYGDENDKDEYKKIMSEVPTEFEKDYFGRRMKNYEVTKNVLKLVEEGVIEFLVIPQDDTALYGVQAGEQQEHIKTIKSLDISHKVFIYPGADEVGCTLLSRIINDYNGVTPSVFVRFSSVNGPQIVPSFEDRPYIETIKWHLTSAGLWMVDNSQDADFILMVNTPGAETTGAQTQDLGVRENNSMRNLIEFVTACREYIKRGKKVVISDVAYSNGSDKELINILTKLGVMFNVSGYAGWNTHGNTLGTVLCEGTCAFHYGENKKFIAYRYLEDCGYQSVVRQIVIDELPLQGLSYYDFKDKEEWVKERVIKHLNEFLSRYIQPYLDENIKINGVSFPWRRMFEIDIDLELEE</sequence>
<name>A0A6N3CUC4_9CLOT</name>